<dbReference type="Pfam" id="PF02410">
    <property type="entry name" value="RsfS"/>
    <property type="match status" value="1"/>
</dbReference>
<organism evidence="3 4">
    <name type="scientific">Mangrovibacterium marinum</name>
    <dbReference type="NCBI Taxonomy" id="1639118"/>
    <lineage>
        <taxon>Bacteria</taxon>
        <taxon>Pseudomonadati</taxon>
        <taxon>Bacteroidota</taxon>
        <taxon>Bacteroidia</taxon>
        <taxon>Marinilabiliales</taxon>
        <taxon>Prolixibacteraceae</taxon>
        <taxon>Mangrovibacterium</taxon>
    </lineage>
</organism>
<dbReference type="GO" id="GO:0090071">
    <property type="term" value="P:negative regulation of ribosome biogenesis"/>
    <property type="evidence" value="ECO:0007669"/>
    <property type="project" value="UniProtKB-UniRule"/>
</dbReference>
<protein>
    <recommendedName>
        <fullName evidence="2">Ribosomal silencing factor RsfS</fullName>
    </recommendedName>
</protein>
<dbReference type="HAMAP" id="MF_01477">
    <property type="entry name" value="Iojap_RsfS"/>
    <property type="match status" value="1"/>
</dbReference>
<dbReference type="NCBIfam" id="TIGR00090">
    <property type="entry name" value="rsfS_iojap_ybeB"/>
    <property type="match status" value="1"/>
</dbReference>
<dbReference type="GO" id="GO:0005737">
    <property type="term" value="C:cytoplasm"/>
    <property type="evidence" value="ECO:0007669"/>
    <property type="project" value="UniProtKB-SubCell"/>
</dbReference>
<dbReference type="AlphaFoldDB" id="A0A2T5C5V8"/>
<comment type="caution">
    <text evidence="3">The sequence shown here is derived from an EMBL/GenBank/DDBJ whole genome shotgun (WGS) entry which is preliminary data.</text>
</comment>
<dbReference type="RefSeq" id="WP_107821078.1">
    <property type="nucleotide sequence ID" value="NZ_OY782574.1"/>
</dbReference>
<dbReference type="OrthoDB" id="9793681at2"/>
<dbReference type="GO" id="GO:0042256">
    <property type="term" value="P:cytosolic ribosome assembly"/>
    <property type="evidence" value="ECO:0007669"/>
    <property type="project" value="UniProtKB-UniRule"/>
</dbReference>
<keyword evidence="4" id="KW-1185">Reference proteome</keyword>
<dbReference type="Gene3D" id="3.30.460.10">
    <property type="entry name" value="Beta Polymerase, domain 2"/>
    <property type="match status" value="1"/>
</dbReference>
<dbReference type="PANTHER" id="PTHR21043:SF0">
    <property type="entry name" value="MITOCHONDRIAL ASSEMBLY OF RIBOSOMAL LARGE SUBUNIT PROTEIN 1"/>
    <property type="match status" value="1"/>
</dbReference>
<comment type="similarity">
    <text evidence="1 2">Belongs to the Iojap/RsfS family.</text>
</comment>
<comment type="function">
    <text evidence="2">Functions as a ribosomal silencing factor. Interacts with ribosomal protein uL14 (rplN), blocking formation of intersubunit bridge B8. Prevents association of the 30S and 50S ribosomal subunits and the formation of functional ribosomes, thus repressing translation.</text>
</comment>
<dbReference type="Proteomes" id="UP000243525">
    <property type="component" value="Unassembled WGS sequence"/>
</dbReference>
<evidence type="ECO:0000313" key="4">
    <source>
        <dbReference type="Proteomes" id="UP000243525"/>
    </source>
</evidence>
<dbReference type="EMBL" id="QAAD01000002">
    <property type="protein sequence ID" value="PTN10304.1"/>
    <property type="molecule type" value="Genomic_DNA"/>
</dbReference>
<keyword evidence="2" id="KW-0810">Translation regulation</keyword>
<evidence type="ECO:0000313" key="3">
    <source>
        <dbReference type="EMBL" id="PTN10304.1"/>
    </source>
</evidence>
<dbReference type="InterPro" id="IPR043519">
    <property type="entry name" value="NT_sf"/>
</dbReference>
<dbReference type="GO" id="GO:0017148">
    <property type="term" value="P:negative regulation of translation"/>
    <property type="evidence" value="ECO:0007669"/>
    <property type="project" value="UniProtKB-UniRule"/>
</dbReference>
<evidence type="ECO:0000256" key="2">
    <source>
        <dbReference type="HAMAP-Rule" id="MF_01477"/>
    </source>
</evidence>
<comment type="subcellular location">
    <subcellularLocation>
        <location evidence="2">Cytoplasm</location>
    </subcellularLocation>
</comment>
<keyword evidence="2" id="KW-0678">Repressor</keyword>
<dbReference type="GO" id="GO:0043023">
    <property type="term" value="F:ribosomal large subunit binding"/>
    <property type="evidence" value="ECO:0007669"/>
    <property type="project" value="TreeGrafter"/>
</dbReference>
<evidence type="ECO:0000256" key="1">
    <source>
        <dbReference type="ARBA" id="ARBA00010574"/>
    </source>
</evidence>
<sequence length="126" mass="14703">MAKTQKEKDSENLIHAIIEGIDRNKGLDIVKIDLRKINHSECNYFIICHGNSNTHVDAIARSVEKTVEELTGEKVWHKDGYQNSLWILLDYADIMVHIFQYEARNFYNLENLWADALVEEVNIENK</sequence>
<accession>A0A2T5C5V8</accession>
<reference evidence="3 4" key="1">
    <citation type="submission" date="2018-04" db="EMBL/GenBank/DDBJ databases">
        <title>Genomic Encyclopedia of Archaeal and Bacterial Type Strains, Phase II (KMG-II): from individual species to whole genera.</title>
        <authorList>
            <person name="Goeker M."/>
        </authorList>
    </citation>
    <scope>NUCLEOTIDE SEQUENCE [LARGE SCALE GENOMIC DNA]</scope>
    <source>
        <strain evidence="3 4">DSM 28823</strain>
    </source>
</reference>
<comment type="subunit">
    <text evidence="2">Interacts with ribosomal protein uL14 (rplN).</text>
</comment>
<gene>
    <name evidence="2" type="primary">rsfS</name>
    <name evidence="3" type="ORF">C8N47_102289</name>
</gene>
<dbReference type="PANTHER" id="PTHR21043">
    <property type="entry name" value="IOJAP SUPERFAMILY ORTHOLOG"/>
    <property type="match status" value="1"/>
</dbReference>
<keyword evidence="2" id="KW-0963">Cytoplasm</keyword>
<dbReference type="InterPro" id="IPR004394">
    <property type="entry name" value="Iojap/RsfS/C7orf30"/>
</dbReference>
<name>A0A2T5C5V8_9BACT</name>
<dbReference type="SUPFAM" id="SSF81301">
    <property type="entry name" value="Nucleotidyltransferase"/>
    <property type="match status" value="1"/>
</dbReference>
<proteinExistence type="inferred from homology"/>